<organism evidence="1 2">
    <name type="scientific">Bacillus safensis</name>
    <dbReference type="NCBI Taxonomy" id="561879"/>
    <lineage>
        <taxon>Bacteria</taxon>
        <taxon>Bacillati</taxon>
        <taxon>Bacillota</taxon>
        <taxon>Bacilli</taxon>
        <taxon>Bacillales</taxon>
        <taxon>Bacillaceae</taxon>
        <taxon>Bacillus</taxon>
    </lineage>
</organism>
<evidence type="ECO:0008006" key="3">
    <source>
        <dbReference type="Google" id="ProtNLM"/>
    </source>
</evidence>
<dbReference type="PROSITE" id="PS00924">
    <property type="entry name" value="ASP_GLU_RACEMASE_2"/>
    <property type="match status" value="1"/>
</dbReference>
<proteinExistence type="predicted"/>
<name>A0A5S9MEI9_BACIA</name>
<dbReference type="AlphaFoldDB" id="A0A5S9MEI9"/>
<dbReference type="InterPro" id="IPR001920">
    <property type="entry name" value="Asp/Glu_race"/>
</dbReference>
<evidence type="ECO:0000313" key="2">
    <source>
        <dbReference type="Proteomes" id="UP000464658"/>
    </source>
</evidence>
<dbReference type="SUPFAM" id="SSF53681">
    <property type="entry name" value="Aspartate/glutamate racemase"/>
    <property type="match status" value="1"/>
</dbReference>
<accession>A0A5S9MEI9</accession>
<sequence>MKETGIDTLILGCTHYPILKEPIQRFMGSDVSIISSGDETAREASTILSYKGLLNTSKEAPVHTFYTTGQQQKIFKTSLVTGLATCQGRSKLCHLNTSTSNNPLYFEVGYFFFYEKGLILWGSSYT</sequence>
<dbReference type="GO" id="GO:0016855">
    <property type="term" value="F:racemase and epimerase activity, acting on amino acids and derivatives"/>
    <property type="evidence" value="ECO:0007669"/>
    <property type="project" value="InterPro"/>
</dbReference>
<reference evidence="1 2" key="1">
    <citation type="submission" date="2019-12" db="EMBL/GenBank/DDBJ databases">
        <title>Full genome sequence of a Bacillus safensis strain isolated from commercially available natto in Indonesia.</title>
        <authorList>
            <person name="Yoshida M."/>
            <person name="Uomi M."/>
            <person name="Waturangi D."/>
            <person name="Ekaputri J.J."/>
            <person name="Setiamarga D.H.E."/>
        </authorList>
    </citation>
    <scope>NUCLEOTIDE SEQUENCE [LARGE SCALE GENOMIC DNA]</scope>
    <source>
        <strain evidence="1 2">IDN1</strain>
    </source>
</reference>
<dbReference type="Gene3D" id="3.40.50.1860">
    <property type="match status" value="1"/>
</dbReference>
<dbReference type="Proteomes" id="UP000464658">
    <property type="component" value="Chromosome"/>
</dbReference>
<dbReference type="InterPro" id="IPR033134">
    <property type="entry name" value="Asp/Glu_racemase_AS_2"/>
</dbReference>
<dbReference type="EMBL" id="AP021906">
    <property type="protein sequence ID" value="BBP91351.1"/>
    <property type="molecule type" value="Genomic_DNA"/>
</dbReference>
<evidence type="ECO:0000313" key="1">
    <source>
        <dbReference type="EMBL" id="BBP91351.1"/>
    </source>
</evidence>
<protein>
    <recommendedName>
        <fullName evidence="3">Glutamate racemase</fullName>
    </recommendedName>
</protein>
<gene>
    <name evidence="1" type="ORF">BsIDN1_49690</name>
</gene>